<organism evidence="1 2">
    <name type="scientific">Haemonchus placei</name>
    <name type="common">Barber's pole worm</name>
    <dbReference type="NCBI Taxonomy" id="6290"/>
    <lineage>
        <taxon>Eukaryota</taxon>
        <taxon>Metazoa</taxon>
        <taxon>Ecdysozoa</taxon>
        <taxon>Nematoda</taxon>
        <taxon>Chromadorea</taxon>
        <taxon>Rhabditida</taxon>
        <taxon>Rhabditina</taxon>
        <taxon>Rhabditomorpha</taxon>
        <taxon>Strongyloidea</taxon>
        <taxon>Trichostrongylidae</taxon>
        <taxon>Haemonchus</taxon>
    </lineage>
</organism>
<proteinExistence type="predicted"/>
<accession>A0A3P7SRY3</accession>
<gene>
    <name evidence="1" type="ORF">HPLM_LOCUS277</name>
</gene>
<dbReference type="AlphaFoldDB" id="A0A3P7SRY3"/>
<name>A0A3P7SRY3_HAEPC</name>
<keyword evidence="2" id="KW-1185">Reference proteome</keyword>
<protein>
    <submittedName>
        <fullName evidence="1">Uncharacterized protein</fullName>
    </submittedName>
</protein>
<dbReference type="EMBL" id="UZAF01000163">
    <property type="protein sequence ID" value="VDO04944.1"/>
    <property type="molecule type" value="Genomic_DNA"/>
</dbReference>
<evidence type="ECO:0000313" key="1">
    <source>
        <dbReference type="EMBL" id="VDO04944.1"/>
    </source>
</evidence>
<sequence length="49" mass="5537">MLASVVNLKKTEVDLTVLEHMETELMKKLKKNLDGFVPGSSLKSKRCVF</sequence>
<reference evidence="1 2" key="1">
    <citation type="submission" date="2018-11" db="EMBL/GenBank/DDBJ databases">
        <authorList>
            <consortium name="Pathogen Informatics"/>
        </authorList>
    </citation>
    <scope>NUCLEOTIDE SEQUENCE [LARGE SCALE GENOMIC DNA]</scope>
    <source>
        <strain evidence="1 2">MHpl1</strain>
    </source>
</reference>
<evidence type="ECO:0000313" key="2">
    <source>
        <dbReference type="Proteomes" id="UP000268014"/>
    </source>
</evidence>
<dbReference type="Proteomes" id="UP000268014">
    <property type="component" value="Unassembled WGS sequence"/>
</dbReference>